<dbReference type="AlphaFoldDB" id="A0A5B0RWF0"/>
<sequence>MVPGGGLAFEGMVGANECPVAIEAKANGVPKVITNKLIADGMPEFVANIATEGIANNAPVVIANISSEPIASPKPEVIANGTPVVISDSAPVLIAPVGIKARAGANNNSPVPVVLITDKSPEFNANELPEFNADKLPDFNANIALVVTKVKSRAGLGPTTIL</sequence>
<gene>
    <name evidence="1" type="ORF">PGTUg99_024359</name>
</gene>
<organism evidence="1 2">
    <name type="scientific">Puccinia graminis f. sp. tritici</name>
    <dbReference type="NCBI Taxonomy" id="56615"/>
    <lineage>
        <taxon>Eukaryota</taxon>
        <taxon>Fungi</taxon>
        <taxon>Dikarya</taxon>
        <taxon>Basidiomycota</taxon>
        <taxon>Pucciniomycotina</taxon>
        <taxon>Pucciniomycetes</taxon>
        <taxon>Pucciniales</taxon>
        <taxon>Pucciniaceae</taxon>
        <taxon>Puccinia</taxon>
    </lineage>
</organism>
<evidence type="ECO:0000313" key="2">
    <source>
        <dbReference type="Proteomes" id="UP000325313"/>
    </source>
</evidence>
<dbReference type="Proteomes" id="UP000325313">
    <property type="component" value="Unassembled WGS sequence"/>
</dbReference>
<comment type="caution">
    <text evidence="1">The sequence shown here is derived from an EMBL/GenBank/DDBJ whole genome shotgun (WGS) entry which is preliminary data.</text>
</comment>
<accession>A0A5B0RWF0</accession>
<dbReference type="EMBL" id="VDEP01000139">
    <property type="protein sequence ID" value="KAA1128824.1"/>
    <property type="molecule type" value="Genomic_DNA"/>
</dbReference>
<evidence type="ECO:0000313" key="1">
    <source>
        <dbReference type="EMBL" id="KAA1128824.1"/>
    </source>
</evidence>
<protein>
    <submittedName>
        <fullName evidence="1">Uncharacterized protein</fullName>
    </submittedName>
</protein>
<proteinExistence type="predicted"/>
<name>A0A5B0RWF0_PUCGR</name>
<reference evidence="1 2" key="1">
    <citation type="submission" date="2019-05" db="EMBL/GenBank/DDBJ databases">
        <title>Emergence of the Ug99 lineage of the wheat stem rust pathogen through somatic hybridization.</title>
        <authorList>
            <person name="Li F."/>
            <person name="Upadhyaya N.M."/>
            <person name="Sperschneider J."/>
            <person name="Matny O."/>
            <person name="Nguyen-Phuc H."/>
            <person name="Mago R."/>
            <person name="Raley C."/>
            <person name="Miller M.E."/>
            <person name="Silverstein K.A.T."/>
            <person name="Henningsen E."/>
            <person name="Hirsch C.D."/>
            <person name="Visser B."/>
            <person name="Pretorius Z.A."/>
            <person name="Steffenson B.J."/>
            <person name="Schwessinger B."/>
            <person name="Dodds P.N."/>
            <person name="Figueroa M."/>
        </authorList>
    </citation>
    <scope>NUCLEOTIDE SEQUENCE [LARGE SCALE GENOMIC DNA]</scope>
    <source>
        <strain evidence="1 2">Ug99</strain>
    </source>
</reference>